<accession>E5XKY1</accession>
<dbReference type="RefSeq" id="WP_007466862.1">
    <property type="nucleotide sequence ID" value="NZ_KI391954.1"/>
</dbReference>
<sequence length="286" mass="31010">MSDFVARAQTYLLADLLGVPLEKVSHLERLGPENLAQLRMRISDLKFDAQEQQVAAISKVAPMVPDPVVATLAEKVVGPMVAAAVANSLAKDHADRLNGLLRRLRVPFVAQTLRYLDPRTVPTLTAVVPIRVWAPAVRRLLADGHYASAAVLMEQAPVDLLLAVEREVDDREAITRTLAYTTDSQKLEELLAALPEERLLPIVDSFGTGKAETIMAGFSALTRISSSSRHKLATLLVGRLDDEGMARFAQTVVEAGGEARLRELVQENLEGGELARALAAIDGQLV</sequence>
<gene>
    <name evidence="1" type="ORF">HMPREF9336_00150</name>
</gene>
<comment type="caution">
    <text evidence="1">The sequence shown here is derived from an EMBL/GenBank/DDBJ whole genome shotgun (WGS) entry which is preliminary data.</text>
</comment>
<evidence type="ECO:0000313" key="2">
    <source>
        <dbReference type="Proteomes" id="UP000004816"/>
    </source>
</evidence>
<protein>
    <submittedName>
        <fullName evidence="1">Uncharacterized protein</fullName>
    </submittedName>
</protein>
<dbReference type="STRING" id="679197.HMPREF9336_00150"/>
<organism evidence="1 2">
    <name type="scientific">Segniliparus rugosus (strain ATCC BAA-974 / DSM 45345 / CCUG 50838 / CIP 108380 / JCM 13579 / CDC 945)</name>
    <dbReference type="NCBI Taxonomy" id="679197"/>
    <lineage>
        <taxon>Bacteria</taxon>
        <taxon>Bacillati</taxon>
        <taxon>Actinomycetota</taxon>
        <taxon>Actinomycetes</taxon>
        <taxon>Mycobacteriales</taxon>
        <taxon>Segniliparaceae</taxon>
        <taxon>Segniliparus</taxon>
    </lineage>
</organism>
<keyword evidence="2" id="KW-1185">Reference proteome</keyword>
<evidence type="ECO:0000313" key="1">
    <source>
        <dbReference type="EMBL" id="EFV14963.1"/>
    </source>
</evidence>
<dbReference type="eggNOG" id="ENOG5030J3U">
    <property type="taxonomic scope" value="Bacteria"/>
</dbReference>
<proteinExistence type="predicted"/>
<dbReference type="OrthoDB" id="4528212at2"/>
<dbReference type="Proteomes" id="UP000004816">
    <property type="component" value="Unassembled WGS sequence"/>
</dbReference>
<dbReference type="EMBL" id="ACZI02000003">
    <property type="protein sequence ID" value="EFV14963.1"/>
    <property type="molecule type" value="Genomic_DNA"/>
</dbReference>
<dbReference type="AlphaFoldDB" id="E5XKY1"/>
<dbReference type="HOGENOM" id="CLU_979674_0_0_11"/>
<reference evidence="1 2" key="1">
    <citation type="journal article" date="2011" name="Stand. Genomic Sci.">
        <title>High quality draft genome sequence of Segniliparus rugosus CDC 945(T)= (ATCC BAA-974(T)).</title>
        <authorList>
            <person name="Earl A.M."/>
            <person name="Desjardins C.A."/>
            <person name="Fitzgerald M.G."/>
            <person name="Arachchi H.M."/>
            <person name="Zeng Q."/>
            <person name="Mehta T."/>
            <person name="Griggs A."/>
            <person name="Birren B.W."/>
            <person name="Toney N.C."/>
            <person name="Carr J."/>
            <person name="Posey J."/>
            <person name="Butler W.R."/>
        </authorList>
    </citation>
    <scope>NUCLEOTIDE SEQUENCE [LARGE SCALE GENOMIC DNA]</scope>
    <source>
        <strain evidence="2">ATCC BAA-974 / DSM 45345 / CCUG 50838 / CIP 108380 / JCM 13579 / CDC 945</strain>
    </source>
</reference>
<name>E5XKY1_SEGRC</name>